<evidence type="ECO:0000313" key="1">
    <source>
        <dbReference type="EMBL" id="BAF59546.1"/>
    </source>
</evidence>
<evidence type="ECO:0000313" key="2">
    <source>
        <dbReference type="Proteomes" id="UP000006556"/>
    </source>
</evidence>
<sequence length="65" mass="7213">MSEICKEKAGIKPEVLAAITAAIALCCYSAEQGFQIKEVKKGINPWRKAGIVEMMLGRELNRDFL</sequence>
<protein>
    <submittedName>
        <fullName evidence="1">Methylmalonyl-CoA decarboxylase, epsilon subunit</fullName>
    </submittedName>
</protein>
<dbReference type="STRING" id="370438.PTH_1365"/>
<dbReference type="EMBL" id="AP009389">
    <property type="protein sequence ID" value="BAF59546.1"/>
    <property type="molecule type" value="Genomic_DNA"/>
</dbReference>
<dbReference type="KEGG" id="pth:PTH_1365"/>
<gene>
    <name evidence="1" type="primary">MmcI</name>
    <name evidence="1" type="ordered locus">PTH_1365</name>
</gene>
<dbReference type="Proteomes" id="UP000006556">
    <property type="component" value="Chromosome"/>
</dbReference>
<dbReference type="AlphaFoldDB" id="A5D2J0"/>
<organism evidence="1 2">
    <name type="scientific">Pelotomaculum thermopropionicum (strain DSM 13744 / JCM 10971 / SI)</name>
    <dbReference type="NCBI Taxonomy" id="370438"/>
    <lineage>
        <taxon>Bacteria</taxon>
        <taxon>Bacillati</taxon>
        <taxon>Bacillota</taxon>
        <taxon>Clostridia</taxon>
        <taxon>Eubacteriales</taxon>
        <taxon>Desulfotomaculaceae</taxon>
        <taxon>Pelotomaculum</taxon>
    </lineage>
</organism>
<accession>A5D2J0</accession>
<proteinExistence type="predicted"/>
<dbReference type="HOGENOM" id="CLU_2845943_0_0_9"/>
<reference evidence="2" key="1">
    <citation type="journal article" date="2008" name="Genome Res.">
        <title>The genome of Pelotomaculum thermopropionicum reveals niche-associated evolution in anaerobic microbiota.</title>
        <authorList>
            <person name="Kosaka T."/>
            <person name="Kato S."/>
            <person name="Shimoyama T."/>
            <person name="Ishii S."/>
            <person name="Abe T."/>
            <person name="Watanabe K."/>
        </authorList>
    </citation>
    <scope>NUCLEOTIDE SEQUENCE [LARGE SCALE GENOMIC DNA]</scope>
    <source>
        <strain evidence="2">DSM 13744 / JCM 10971 / SI</strain>
    </source>
</reference>
<name>A5D2J0_PELTS</name>
<keyword evidence="2" id="KW-1185">Reference proteome</keyword>